<proteinExistence type="predicted"/>
<evidence type="ECO:0000313" key="5">
    <source>
        <dbReference type="Proteomes" id="UP000215828"/>
    </source>
</evidence>
<gene>
    <name evidence="3" type="ORF">CBF53_10880</name>
    <name evidence="4" type="ORF">CBF70_11715</name>
</gene>
<evidence type="ECO:0000259" key="2">
    <source>
        <dbReference type="Pfam" id="PF09335"/>
    </source>
</evidence>
<dbReference type="InterPro" id="IPR032816">
    <property type="entry name" value="VTT_dom"/>
</dbReference>
<evidence type="ECO:0000313" key="3">
    <source>
        <dbReference type="EMBL" id="OYR86723.1"/>
    </source>
</evidence>
<dbReference type="Pfam" id="PF09335">
    <property type="entry name" value="VTT_dom"/>
    <property type="match status" value="1"/>
</dbReference>
<evidence type="ECO:0000313" key="4">
    <source>
        <dbReference type="EMBL" id="OYR89804.1"/>
    </source>
</evidence>
<dbReference type="AlphaFoldDB" id="A0A256L8S2"/>
<evidence type="ECO:0000256" key="1">
    <source>
        <dbReference type="SAM" id="Phobius"/>
    </source>
</evidence>
<accession>A0A256L8S2</accession>
<feature type="transmembrane region" description="Helical" evidence="1">
    <location>
        <begin position="12"/>
        <end position="30"/>
    </location>
</feature>
<dbReference type="Proteomes" id="UP000215828">
    <property type="component" value="Unassembled WGS sequence"/>
</dbReference>
<sequence>MSETMTKKLRKVVFIIGGILVAVILLYLLYRDYRPEIDVLMHPDSHTKTKLLYLIRQHEVRDSLFLLGLIAVLNAIPGMSNSVFCILAGLCYGPWIGLAINWAGNILGNCIVESLIKRVDFSHRFKKNKFLNWLMNQKHPSLGMTLGFMVPVIPSVLVDYTAARLGTPANKFLSMVIVGMFPTSFIYAFGGDAIFNGDFKKLAGALIGIAILFIMAWWLVGMASKKRQGED</sequence>
<dbReference type="Proteomes" id="UP000216316">
    <property type="component" value="Unassembled WGS sequence"/>
</dbReference>
<organism evidence="4 5">
    <name type="scientific">Lactobacillus taiwanensis</name>
    <dbReference type="NCBI Taxonomy" id="508451"/>
    <lineage>
        <taxon>Bacteria</taxon>
        <taxon>Bacillati</taxon>
        <taxon>Bacillota</taxon>
        <taxon>Bacilli</taxon>
        <taxon>Lactobacillales</taxon>
        <taxon>Lactobacillaceae</taxon>
        <taxon>Lactobacillus</taxon>
    </lineage>
</organism>
<feature type="transmembrane region" description="Helical" evidence="1">
    <location>
        <begin position="141"/>
        <end position="160"/>
    </location>
</feature>
<feature type="transmembrane region" description="Helical" evidence="1">
    <location>
        <begin position="202"/>
        <end position="220"/>
    </location>
</feature>
<keyword evidence="6" id="KW-1185">Reference proteome</keyword>
<reference evidence="3" key="2">
    <citation type="submission" date="2017-05" db="EMBL/GenBank/DDBJ databases">
        <authorList>
            <person name="Lin X.B."/>
            <person name="Stothard P."/>
            <person name="Tasseva G."/>
            <person name="Walter J."/>
        </authorList>
    </citation>
    <scope>NUCLEOTIDE SEQUENCE</scope>
    <source>
        <strain evidence="3">609u</strain>
    </source>
</reference>
<reference evidence="5 6" key="3">
    <citation type="submission" date="2017-09" db="EMBL/GenBank/DDBJ databases">
        <title>Tripartite evolution among Lactobacillus johnsonii, Lactobacillus taiwanensis, Lactobacillus reuteri and their rodent host.</title>
        <authorList>
            <person name="Wang T."/>
            <person name="Knowles S."/>
            <person name="Cheng C."/>
        </authorList>
    </citation>
    <scope>NUCLEOTIDE SEQUENCE [LARGE SCALE GENOMIC DNA]</scope>
    <source>
        <strain evidence="4 5">609q</strain>
        <strain evidence="3 6">609u</strain>
    </source>
</reference>
<comment type="caution">
    <text evidence="4">The sequence shown here is derived from an EMBL/GenBank/DDBJ whole genome shotgun (WGS) entry which is preliminary data.</text>
</comment>
<feature type="domain" description="VTT" evidence="2">
    <location>
        <begin position="82"/>
        <end position="192"/>
    </location>
</feature>
<dbReference type="EMBL" id="NGNV01000064">
    <property type="protein sequence ID" value="OYR86723.1"/>
    <property type="molecule type" value="Genomic_DNA"/>
</dbReference>
<evidence type="ECO:0000313" key="6">
    <source>
        <dbReference type="Proteomes" id="UP000216316"/>
    </source>
</evidence>
<keyword evidence="1" id="KW-0472">Membrane</keyword>
<protein>
    <submittedName>
        <fullName evidence="4">DedA family protein</fullName>
    </submittedName>
</protein>
<name>A0A256L8S2_9LACO</name>
<feature type="transmembrane region" description="Helical" evidence="1">
    <location>
        <begin position="172"/>
        <end position="190"/>
    </location>
</feature>
<feature type="transmembrane region" description="Helical" evidence="1">
    <location>
        <begin position="60"/>
        <end position="76"/>
    </location>
</feature>
<keyword evidence="1" id="KW-1133">Transmembrane helix</keyword>
<dbReference type="EMBL" id="NGNX01000064">
    <property type="protein sequence ID" value="OYR89804.1"/>
    <property type="molecule type" value="Genomic_DNA"/>
</dbReference>
<keyword evidence="1" id="KW-0812">Transmembrane</keyword>
<reference evidence="4 5" key="1">
    <citation type="submission" date="2017-04" db="EMBL/GenBank/DDBJ databases">
        <authorList>
            <person name="Afonso C.L."/>
            <person name="Miller P.J."/>
            <person name="Scott M.A."/>
            <person name="Spackman E."/>
            <person name="Goraichik I."/>
            <person name="Dimitrov K.M."/>
            <person name="Suarez D.L."/>
            <person name="Swayne D.E."/>
        </authorList>
    </citation>
    <scope>NUCLEOTIDE SEQUENCE [LARGE SCALE GENOMIC DNA]</scope>
    <source>
        <strain evidence="4 5">609q</strain>
    </source>
</reference>